<evidence type="ECO:0000259" key="4">
    <source>
        <dbReference type="PROSITE" id="PS01124"/>
    </source>
</evidence>
<proteinExistence type="predicted"/>
<evidence type="ECO:0000256" key="3">
    <source>
        <dbReference type="ARBA" id="ARBA00023163"/>
    </source>
</evidence>
<dbReference type="Proteomes" id="UP000267418">
    <property type="component" value="Unassembled WGS sequence"/>
</dbReference>
<accession>A0A3S0HG35</accession>
<dbReference type="PROSITE" id="PS01124">
    <property type="entry name" value="HTH_ARAC_FAMILY_2"/>
    <property type="match status" value="1"/>
</dbReference>
<dbReference type="SUPFAM" id="SSF46689">
    <property type="entry name" value="Homeodomain-like"/>
    <property type="match status" value="2"/>
</dbReference>
<keyword evidence="2" id="KW-0238">DNA-binding</keyword>
<dbReference type="SMART" id="SM00342">
    <property type="entry name" value="HTH_ARAC"/>
    <property type="match status" value="1"/>
</dbReference>
<dbReference type="InterPro" id="IPR032783">
    <property type="entry name" value="AraC_lig"/>
</dbReference>
<dbReference type="InterPro" id="IPR009057">
    <property type="entry name" value="Homeodomain-like_sf"/>
</dbReference>
<dbReference type="PANTHER" id="PTHR46796">
    <property type="entry name" value="HTH-TYPE TRANSCRIPTIONAL ACTIVATOR RHAS-RELATED"/>
    <property type="match status" value="1"/>
</dbReference>
<keyword evidence="6" id="KW-1185">Reference proteome</keyword>
<dbReference type="EMBL" id="RXOE01000002">
    <property type="protein sequence ID" value="RTQ35499.1"/>
    <property type="molecule type" value="Genomic_DNA"/>
</dbReference>
<keyword evidence="1" id="KW-0805">Transcription regulation</keyword>
<evidence type="ECO:0000256" key="2">
    <source>
        <dbReference type="ARBA" id="ARBA00023125"/>
    </source>
</evidence>
<evidence type="ECO:0000313" key="5">
    <source>
        <dbReference type="EMBL" id="RTQ35499.1"/>
    </source>
</evidence>
<feature type="domain" description="HTH araC/xylS-type" evidence="4">
    <location>
        <begin position="209"/>
        <end position="307"/>
    </location>
</feature>
<protein>
    <submittedName>
        <fullName evidence="5">AraC family transcriptional regulator</fullName>
    </submittedName>
</protein>
<dbReference type="InterPro" id="IPR050204">
    <property type="entry name" value="AraC_XylS_family_regulators"/>
</dbReference>
<dbReference type="AlphaFoldDB" id="A0A3S0HG35"/>
<dbReference type="Gene3D" id="1.10.10.60">
    <property type="entry name" value="Homeodomain-like"/>
    <property type="match status" value="1"/>
</dbReference>
<gene>
    <name evidence="5" type="ORF">EJP69_14140</name>
</gene>
<name>A0A3S0HG35_9BURK</name>
<dbReference type="RefSeq" id="WP_126470722.1">
    <property type="nucleotide sequence ID" value="NZ_RXOE01000002.1"/>
</dbReference>
<dbReference type="OrthoDB" id="9789899at2"/>
<dbReference type="GO" id="GO:0003700">
    <property type="term" value="F:DNA-binding transcription factor activity"/>
    <property type="evidence" value="ECO:0007669"/>
    <property type="project" value="InterPro"/>
</dbReference>
<evidence type="ECO:0000256" key="1">
    <source>
        <dbReference type="ARBA" id="ARBA00023015"/>
    </source>
</evidence>
<dbReference type="Pfam" id="PF12833">
    <property type="entry name" value="HTH_18"/>
    <property type="match status" value="1"/>
</dbReference>
<organism evidence="5 6">
    <name type="scientific">Variovorax gossypii</name>
    <dbReference type="NCBI Taxonomy" id="1679495"/>
    <lineage>
        <taxon>Bacteria</taxon>
        <taxon>Pseudomonadati</taxon>
        <taxon>Pseudomonadota</taxon>
        <taxon>Betaproteobacteria</taxon>
        <taxon>Burkholderiales</taxon>
        <taxon>Comamonadaceae</taxon>
        <taxon>Variovorax</taxon>
    </lineage>
</organism>
<sequence length="318" mass="33653">MVFSRSSKPAADPLWNVITALGAGSARRTRLEASGHWSLSFPVVDRIKFVAVLRGRCCVVLPRGEVHDLAQGDVCLVGRTPYVVASDPKTPAMDGLPLFTNPDREVVRLGGDESVLIGGSVSLSKAGMAFALDALPPFLHIGSSSPSATAVARTLGLLEVQTEIAAMGGTLVAVKLAEVLLVEALRVYSAEKGRAFVGWVSALGDRQIGEALRLMHGEIAIAWTVSTLAKRVGMSRSAFSDRFTNLVGRPPMDHLRALRMALAQQMLQDGAADVGLVAAHVGYSSQSAFGQAFRRTFGRSPMSTRKGISHSHGAQTGP</sequence>
<dbReference type="InterPro" id="IPR018060">
    <property type="entry name" value="HTH_AraC"/>
</dbReference>
<reference evidence="5 6" key="1">
    <citation type="submission" date="2018-12" db="EMBL/GenBank/DDBJ databases">
        <title>The genome of Variovorax gossypii DSM 100435.</title>
        <authorList>
            <person name="Gao J."/>
            <person name="Sun J."/>
        </authorList>
    </citation>
    <scope>NUCLEOTIDE SEQUENCE [LARGE SCALE GENOMIC DNA]</scope>
    <source>
        <strain evidence="5 6">DSM 100435</strain>
    </source>
</reference>
<dbReference type="Pfam" id="PF12852">
    <property type="entry name" value="Cupin_6"/>
    <property type="match status" value="1"/>
</dbReference>
<evidence type="ECO:0000313" key="6">
    <source>
        <dbReference type="Proteomes" id="UP000267418"/>
    </source>
</evidence>
<dbReference type="PANTHER" id="PTHR46796:SF7">
    <property type="entry name" value="ARAC FAMILY TRANSCRIPTIONAL REGULATOR"/>
    <property type="match status" value="1"/>
</dbReference>
<keyword evidence="3" id="KW-0804">Transcription</keyword>
<comment type="caution">
    <text evidence="5">The sequence shown here is derived from an EMBL/GenBank/DDBJ whole genome shotgun (WGS) entry which is preliminary data.</text>
</comment>
<dbReference type="GO" id="GO:0043565">
    <property type="term" value="F:sequence-specific DNA binding"/>
    <property type="evidence" value="ECO:0007669"/>
    <property type="project" value="InterPro"/>
</dbReference>